<feature type="domain" description="HTH myb-type" evidence="9">
    <location>
        <begin position="2"/>
        <end position="59"/>
    </location>
</feature>
<keyword evidence="5" id="KW-0010">Activator</keyword>
<dbReference type="Pfam" id="PF00249">
    <property type="entry name" value="Myb_DNA-binding"/>
    <property type="match status" value="2"/>
</dbReference>
<dbReference type="InterPro" id="IPR017930">
    <property type="entry name" value="Myb_dom"/>
</dbReference>
<reference evidence="11" key="2">
    <citation type="submission" date="2017-02" db="EMBL/GenBank/DDBJ databases">
        <title>Sunflower complete genome.</title>
        <authorList>
            <person name="Langlade N."/>
            <person name="Munos S."/>
        </authorList>
    </citation>
    <scope>NUCLEOTIDE SEQUENCE [LARGE SCALE GENOMIC DNA]</scope>
    <source>
        <tissue evidence="11">Leaves</tissue>
    </source>
</reference>
<dbReference type="GO" id="GO:0000976">
    <property type="term" value="F:transcription cis-regulatory region binding"/>
    <property type="evidence" value="ECO:0000318"/>
    <property type="project" value="GO_Central"/>
</dbReference>
<evidence type="ECO:0000256" key="5">
    <source>
        <dbReference type="ARBA" id="ARBA00023159"/>
    </source>
</evidence>
<evidence type="ECO:0000256" key="3">
    <source>
        <dbReference type="ARBA" id="ARBA00023015"/>
    </source>
</evidence>
<organism evidence="11 12">
    <name type="scientific">Helianthus annuus</name>
    <name type="common">Common sunflower</name>
    <dbReference type="NCBI Taxonomy" id="4232"/>
    <lineage>
        <taxon>Eukaryota</taxon>
        <taxon>Viridiplantae</taxon>
        <taxon>Streptophyta</taxon>
        <taxon>Embryophyta</taxon>
        <taxon>Tracheophyta</taxon>
        <taxon>Spermatophyta</taxon>
        <taxon>Magnoliopsida</taxon>
        <taxon>eudicotyledons</taxon>
        <taxon>Gunneridae</taxon>
        <taxon>Pentapetalae</taxon>
        <taxon>asterids</taxon>
        <taxon>campanulids</taxon>
        <taxon>Asterales</taxon>
        <taxon>Asteraceae</taxon>
        <taxon>Asteroideae</taxon>
        <taxon>Heliantheae alliance</taxon>
        <taxon>Heliantheae</taxon>
        <taxon>Helianthus</taxon>
    </lineage>
</organism>
<accession>A0A251VC46</accession>
<dbReference type="Proteomes" id="UP000215914">
    <property type="component" value="Chromosome 2"/>
</dbReference>
<protein>
    <submittedName>
        <fullName evidence="11">Putative homeodomain-like protein</fullName>
    </submittedName>
    <submittedName>
        <fullName evidence="10">Transcription factor MYB family</fullName>
    </submittedName>
</protein>
<dbReference type="PANTHER" id="PTHR47997:SF96">
    <property type="entry name" value="SANT_MYB DOMAIN, HOMEODOMAIN-LIKE PROTEIN-RELATED"/>
    <property type="match status" value="1"/>
</dbReference>
<evidence type="ECO:0000313" key="11">
    <source>
        <dbReference type="EMBL" id="OTG33170.1"/>
    </source>
</evidence>
<dbReference type="GO" id="GO:0005634">
    <property type="term" value="C:nucleus"/>
    <property type="evidence" value="ECO:0000318"/>
    <property type="project" value="GO_Central"/>
</dbReference>
<keyword evidence="2" id="KW-0677">Repeat</keyword>
<dbReference type="InterPro" id="IPR001005">
    <property type="entry name" value="SANT/Myb"/>
</dbReference>
<feature type="domain" description="Myb-like" evidence="8">
    <location>
        <begin position="56"/>
        <end position="100"/>
    </location>
</feature>
<feature type="domain" description="Myb-like" evidence="8">
    <location>
        <begin position="2"/>
        <end position="55"/>
    </location>
</feature>
<keyword evidence="3" id="KW-0805">Transcription regulation</keyword>
<keyword evidence="6" id="KW-0804">Transcription</keyword>
<dbReference type="SUPFAM" id="SSF46689">
    <property type="entry name" value="Homeodomain-like"/>
    <property type="match status" value="1"/>
</dbReference>
<evidence type="ECO:0000259" key="9">
    <source>
        <dbReference type="PROSITE" id="PS51294"/>
    </source>
</evidence>
<comment type="subcellular location">
    <subcellularLocation>
        <location evidence="1">Nucleus</location>
    </subcellularLocation>
</comment>
<keyword evidence="4 11" id="KW-0238">DNA-binding</keyword>
<evidence type="ECO:0000256" key="2">
    <source>
        <dbReference type="ARBA" id="ARBA00022737"/>
    </source>
</evidence>
<dbReference type="GO" id="GO:0045893">
    <property type="term" value="P:positive regulation of DNA-templated transcription"/>
    <property type="evidence" value="ECO:0007669"/>
    <property type="project" value="UniProtKB-ARBA"/>
</dbReference>
<evidence type="ECO:0000259" key="8">
    <source>
        <dbReference type="PROSITE" id="PS50090"/>
    </source>
</evidence>
<dbReference type="GO" id="GO:0006355">
    <property type="term" value="P:regulation of DNA-templated transcription"/>
    <property type="evidence" value="ECO:0000318"/>
    <property type="project" value="GO_Central"/>
</dbReference>
<dbReference type="Gene3D" id="1.10.10.60">
    <property type="entry name" value="Homeodomain-like"/>
    <property type="match status" value="2"/>
</dbReference>
<keyword evidence="11" id="KW-0371">Homeobox</keyword>
<evidence type="ECO:0000256" key="4">
    <source>
        <dbReference type="ARBA" id="ARBA00023125"/>
    </source>
</evidence>
<dbReference type="EMBL" id="MNCJ02000317">
    <property type="protein sequence ID" value="KAF5816886.1"/>
    <property type="molecule type" value="Genomic_DNA"/>
</dbReference>
<evidence type="ECO:0000313" key="10">
    <source>
        <dbReference type="EMBL" id="KAF5816886.1"/>
    </source>
</evidence>
<dbReference type="OrthoDB" id="2143914at2759"/>
<dbReference type="PANTHER" id="PTHR47997">
    <property type="entry name" value="MYB DOMAIN PROTEIN 55"/>
    <property type="match status" value="1"/>
</dbReference>
<dbReference type="EMBL" id="CM007891">
    <property type="protein sequence ID" value="OTG33170.1"/>
    <property type="molecule type" value="Genomic_DNA"/>
</dbReference>
<dbReference type="FunFam" id="1.10.10.60:FF:000077">
    <property type="entry name" value="MYB transcription factor"/>
    <property type="match status" value="1"/>
</dbReference>
<keyword evidence="7" id="KW-0539">Nucleus</keyword>
<dbReference type="PROSITE" id="PS51294">
    <property type="entry name" value="HTH_MYB"/>
    <property type="match status" value="2"/>
</dbReference>
<dbReference type="SMART" id="SM00717">
    <property type="entry name" value="SANT"/>
    <property type="match status" value="2"/>
</dbReference>
<gene>
    <name evidence="11" type="ORF">HannXRQ_Chr02g0031741</name>
    <name evidence="10" type="ORF">HanXRQr2_Chr02g0046571</name>
</gene>
<dbReference type="InterPro" id="IPR051953">
    <property type="entry name" value="Plant_SW-associated_TFs"/>
</dbReference>
<reference evidence="10 12" key="1">
    <citation type="journal article" date="2017" name="Nature">
        <title>The sunflower genome provides insights into oil metabolism, flowering and Asterid evolution.</title>
        <authorList>
            <person name="Badouin H."/>
            <person name="Gouzy J."/>
            <person name="Grassa C.J."/>
            <person name="Murat F."/>
            <person name="Staton S.E."/>
            <person name="Cottret L."/>
            <person name="Lelandais-Briere C."/>
            <person name="Owens G.L."/>
            <person name="Carrere S."/>
            <person name="Mayjonade B."/>
            <person name="Legrand L."/>
            <person name="Gill N."/>
            <person name="Kane N.C."/>
            <person name="Bowers J.E."/>
            <person name="Hubner S."/>
            <person name="Bellec A."/>
            <person name="Berard A."/>
            <person name="Berges H."/>
            <person name="Blanchet N."/>
            <person name="Boniface M.C."/>
            <person name="Brunel D."/>
            <person name="Catrice O."/>
            <person name="Chaidir N."/>
            <person name="Claudel C."/>
            <person name="Donnadieu C."/>
            <person name="Faraut T."/>
            <person name="Fievet G."/>
            <person name="Helmstetter N."/>
            <person name="King M."/>
            <person name="Knapp S.J."/>
            <person name="Lai Z."/>
            <person name="Le Paslier M.C."/>
            <person name="Lippi Y."/>
            <person name="Lorenzon L."/>
            <person name="Mandel J.R."/>
            <person name="Marage G."/>
            <person name="Marchand G."/>
            <person name="Marquand E."/>
            <person name="Bret-Mestries E."/>
            <person name="Morien E."/>
            <person name="Nambeesan S."/>
            <person name="Nguyen T."/>
            <person name="Pegot-Espagnet P."/>
            <person name="Pouilly N."/>
            <person name="Raftis F."/>
            <person name="Sallet E."/>
            <person name="Schiex T."/>
            <person name="Thomas J."/>
            <person name="Vandecasteele C."/>
            <person name="Vares D."/>
            <person name="Vear F."/>
            <person name="Vautrin S."/>
            <person name="Crespi M."/>
            <person name="Mangin B."/>
            <person name="Burke J.M."/>
            <person name="Salse J."/>
            <person name="Munos S."/>
            <person name="Vincourt P."/>
            <person name="Rieseberg L.H."/>
            <person name="Langlade N.B."/>
        </authorList>
    </citation>
    <scope>NUCLEOTIDE SEQUENCE [LARGE SCALE GENOMIC DNA]</scope>
    <source>
        <strain evidence="12">cv. SF193</strain>
        <tissue evidence="10">Leaves</tissue>
    </source>
</reference>
<evidence type="ECO:0000313" key="12">
    <source>
        <dbReference type="Proteomes" id="UP000215914"/>
    </source>
</evidence>
<evidence type="ECO:0000256" key="1">
    <source>
        <dbReference type="ARBA" id="ARBA00004123"/>
    </source>
</evidence>
<dbReference type="Gramene" id="mRNA:HanXRQr2_Chr02g0046571">
    <property type="protein sequence ID" value="mRNA:HanXRQr2_Chr02g0046571"/>
    <property type="gene ID" value="HanXRQr2_Chr02g0046571"/>
</dbReference>
<evidence type="ECO:0000256" key="6">
    <source>
        <dbReference type="ARBA" id="ARBA00023163"/>
    </source>
</evidence>
<proteinExistence type="predicted"/>
<keyword evidence="12" id="KW-1185">Reference proteome</keyword>
<name>A0A251VC46_HELAN</name>
<dbReference type="CDD" id="cd00167">
    <property type="entry name" value="SANT"/>
    <property type="match status" value="2"/>
</dbReference>
<dbReference type="PROSITE" id="PS50090">
    <property type="entry name" value="MYB_LIKE"/>
    <property type="match status" value="2"/>
</dbReference>
<feature type="domain" description="HTH myb-type" evidence="9">
    <location>
        <begin position="60"/>
        <end position="110"/>
    </location>
</feature>
<dbReference type="InParanoid" id="A0A251VC46"/>
<dbReference type="InterPro" id="IPR009057">
    <property type="entry name" value="Homeodomain-like_sf"/>
</dbReference>
<reference evidence="10" key="3">
    <citation type="submission" date="2020-06" db="EMBL/GenBank/DDBJ databases">
        <title>Helianthus annuus Genome sequencing and assembly Release 2.</title>
        <authorList>
            <person name="Gouzy J."/>
            <person name="Langlade N."/>
            <person name="Munos S."/>
        </authorList>
    </citation>
    <scope>NUCLEOTIDE SEQUENCE</scope>
    <source>
        <tissue evidence="10">Leaves</tissue>
    </source>
</reference>
<sequence length="215" mass="24633">MNNSLKRGLWSPEEDEKLVKYISIHGLHGSWSVVPKFSGLQRSGKSCRLRWINYLRPGLRQGNFSDEEATLIINLHNKLGNKWAEIAKHLPGRTDSAIKNFCNSNMKKKKKKKLLAANPKNKEIQNLNFDLMIAGQYRNPDNPTMQFQPSEMKGMDLMIHSESDLPPLPPSLVLHLHPPENFDFIIGQNSDQNHLIMQFESSEMNGMDLIMNQPM</sequence>
<evidence type="ECO:0000256" key="7">
    <source>
        <dbReference type="ARBA" id="ARBA00023242"/>
    </source>
</evidence>
<dbReference type="AlphaFoldDB" id="A0A251VC46"/>